<keyword evidence="2" id="KW-0812">Transmembrane</keyword>
<reference evidence="4" key="1">
    <citation type="journal article" date="2019" name="Int. J. Syst. Evol. Microbiol.">
        <title>The Global Catalogue of Microorganisms (GCM) 10K type strain sequencing project: providing services to taxonomists for standard genome sequencing and annotation.</title>
        <authorList>
            <consortium name="The Broad Institute Genomics Platform"/>
            <consortium name="The Broad Institute Genome Sequencing Center for Infectious Disease"/>
            <person name="Wu L."/>
            <person name="Ma J."/>
        </authorList>
    </citation>
    <scope>NUCLEOTIDE SEQUENCE [LARGE SCALE GENOMIC DNA]</scope>
    <source>
        <strain evidence="4">JCM 6242</strain>
    </source>
</reference>
<evidence type="ECO:0000313" key="4">
    <source>
        <dbReference type="Proteomes" id="UP001500831"/>
    </source>
</evidence>
<dbReference type="Proteomes" id="UP001500831">
    <property type="component" value="Unassembled WGS sequence"/>
</dbReference>
<protein>
    <recommendedName>
        <fullName evidence="5">DUF485 domain-containing protein</fullName>
    </recommendedName>
</protein>
<feature type="transmembrane region" description="Helical" evidence="2">
    <location>
        <begin position="142"/>
        <end position="164"/>
    </location>
</feature>
<feature type="compositionally biased region" description="Basic and acidic residues" evidence="1">
    <location>
        <begin position="41"/>
        <end position="101"/>
    </location>
</feature>
<keyword evidence="2" id="KW-0472">Membrane</keyword>
<evidence type="ECO:0008006" key="5">
    <source>
        <dbReference type="Google" id="ProtNLM"/>
    </source>
</evidence>
<feature type="compositionally biased region" description="Basic and acidic residues" evidence="1">
    <location>
        <begin position="1"/>
        <end position="12"/>
    </location>
</feature>
<keyword evidence="2" id="KW-1133">Transmembrane helix</keyword>
<dbReference type="EMBL" id="BAAAVI010000013">
    <property type="protein sequence ID" value="GAA2863314.1"/>
    <property type="molecule type" value="Genomic_DNA"/>
</dbReference>
<accession>A0ABP6IAU5</accession>
<proteinExistence type="predicted"/>
<evidence type="ECO:0000256" key="2">
    <source>
        <dbReference type="SAM" id="Phobius"/>
    </source>
</evidence>
<comment type="caution">
    <text evidence="3">The sequence shown here is derived from an EMBL/GenBank/DDBJ whole genome shotgun (WGS) entry which is preliminary data.</text>
</comment>
<organism evidence="3 4">
    <name type="scientific">Streptosporangium fragile</name>
    <dbReference type="NCBI Taxonomy" id="46186"/>
    <lineage>
        <taxon>Bacteria</taxon>
        <taxon>Bacillati</taxon>
        <taxon>Actinomycetota</taxon>
        <taxon>Actinomycetes</taxon>
        <taxon>Streptosporangiales</taxon>
        <taxon>Streptosporangiaceae</taxon>
        <taxon>Streptosporangium</taxon>
    </lineage>
</organism>
<evidence type="ECO:0000313" key="3">
    <source>
        <dbReference type="EMBL" id="GAA2863314.1"/>
    </source>
</evidence>
<keyword evidence="4" id="KW-1185">Reference proteome</keyword>
<feature type="region of interest" description="Disordered" evidence="1">
    <location>
        <begin position="1"/>
        <end position="105"/>
    </location>
</feature>
<sequence>MSRDPGSRDGTEPLRWITGRLTRPADRPPGEPAGRSGGPARDPERSARDPERSARDPERPVREPGRARRGPDRARPDGERPHRDGRDAGARREPERPRREVVTSPRTMAARHFRYPATREIDEQTHLGEVYMRSLIRTQFRLALFVCTVLGCVVGGLPLLFLLVPELREVRLLGIPLPWAVLAGLIYPAFVTGAWLYVRQAERNERHFAELVDRER</sequence>
<evidence type="ECO:0000256" key="1">
    <source>
        <dbReference type="SAM" id="MobiDB-lite"/>
    </source>
</evidence>
<feature type="transmembrane region" description="Helical" evidence="2">
    <location>
        <begin position="176"/>
        <end position="198"/>
    </location>
</feature>
<name>A0ABP6IAU5_9ACTN</name>
<gene>
    <name evidence="3" type="ORF">GCM10010517_22340</name>
</gene>